<feature type="region of interest" description="Disordered" evidence="3">
    <location>
        <begin position="130"/>
        <end position="162"/>
    </location>
</feature>
<reference evidence="6" key="1">
    <citation type="submission" date="2022-11" db="UniProtKB">
        <authorList>
            <consortium name="WormBaseParasite"/>
        </authorList>
    </citation>
    <scope>IDENTIFICATION</scope>
</reference>
<dbReference type="GO" id="GO:0000166">
    <property type="term" value="F:nucleotide binding"/>
    <property type="evidence" value="ECO:0007669"/>
    <property type="project" value="UniProtKB-KW"/>
</dbReference>
<dbReference type="InterPro" id="IPR017901">
    <property type="entry name" value="C-CAP_CF_C-like"/>
</dbReference>
<dbReference type="WBParaSite" id="PSU_v2.g1935.t1">
    <property type="protein sequence ID" value="PSU_v2.g1935.t1"/>
    <property type="gene ID" value="PSU_v2.g1935"/>
</dbReference>
<comment type="similarity">
    <text evidence="1">Belongs to the TBCC family.</text>
</comment>
<dbReference type="GO" id="GO:0006892">
    <property type="term" value="P:post-Golgi vesicle-mediated transport"/>
    <property type="evidence" value="ECO:0007669"/>
    <property type="project" value="TreeGrafter"/>
</dbReference>
<feature type="compositionally biased region" description="Basic and acidic residues" evidence="3">
    <location>
        <begin position="132"/>
        <end position="146"/>
    </location>
</feature>
<dbReference type="AlphaFoldDB" id="A0A914YKF0"/>
<organism evidence="5 6">
    <name type="scientific">Panagrolaimus superbus</name>
    <dbReference type="NCBI Taxonomy" id="310955"/>
    <lineage>
        <taxon>Eukaryota</taxon>
        <taxon>Metazoa</taxon>
        <taxon>Ecdysozoa</taxon>
        <taxon>Nematoda</taxon>
        <taxon>Chromadorea</taxon>
        <taxon>Rhabditida</taxon>
        <taxon>Tylenchina</taxon>
        <taxon>Panagrolaimomorpha</taxon>
        <taxon>Panagrolaimoidea</taxon>
        <taxon>Panagrolaimidae</taxon>
        <taxon>Panagrolaimus</taxon>
    </lineage>
</organism>
<dbReference type="InterPro" id="IPR012945">
    <property type="entry name" value="Tubulin-bd_cofactor_C_dom"/>
</dbReference>
<accession>A0A914YKF0</accession>
<dbReference type="InterPro" id="IPR006599">
    <property type="entry name" value="CARP_motif"/>
</dbReference>
<keyword evidence="5" id="KW-1185">Reference proteome</keyword>
<dbReference type="GO" id="GO:0005929">
    <property type="term" value="C:cilium"/>
    <property type="evidence" value="ECO:0007669"/>
    <property type="project" value="TreeGrafter"/>
</dbReference>
<name>A0A914YKF0_9BILA</name>
<dbReference type="GO" id="GO:1990075">
    <property type="term" value="C:periciliary membrane compartment"/>
    <property type="evidence" value="ECO:0007669"/>
    <property type="project" value="TreeGrafter"/>
</dbReference>
<dbReference type="Pfam" id="PF07986">
    <property type="entry name" value="TBCC"/>
    <property type="match status" value="1"/>
</dbReference>
<dbReference type="PROSITE" id="PS51329">
    <property type="entry name" value="C_CAP_COFACTOR_C"/>
    <property type="match status" value="1"/>
</dbReference>
<dbReference type="InterPro" id="IPR016098">
    <property type="entry name" value="CAP/MinC_C"/>
</dbReference>
<dbReference type="PANTHER" id="PTHR15440:SF0">
    <property type="entry name" value="PROTEIN XRP2"/>
    <property type="match status" value="1"/>
</dbReference>
<feature type="domain" description="C-CAP/cofactor C-like" evidence="4">
    <location>
        <begin position="280"/>
        <end position="433"/>
    </location>
</feature>
<evidence type="ECO:0000256" key="2">
    <source>
        <dbReference type="ARBA" id="ARBA00022741"/>
    </source>
</evidence>
<evidence type="ECO:0000313" key="6">
    <source>
        <dbReference type="WBParaSite" id="PSU_v2.g1935.t1"/>
    </source>
</evidence>
<dbReference type="Proteomes" id="UP000887577">
    <property type="component" value="Unplaced"/>
</dbReference>
<evidence type="ECO:0000256" key="1">
    <source>
        <dbReference type="ARBA" id="ARBA00008848"/>
    </source>
</evidence>
<dbReference type="Gene3D" id="2.160.20.70">
    <property type="match status" value="1"/>
</dbReference>
<feature type="region of interest" description="Disordered" evidence="3">
    <location>
        <begin position="194"/>
        <end position="229"/>
    </location>
</feature>
<feature type="compositionally biased region" description="Polar residues" evidence="3">
    <location>
        <begin position="204"/>
        <end position="217"/>
    </location>
</feature>
<dbReference type="GO" id="GO:0005096">
    <property type="term" value="F:GTPase activator activity"/>
    <property type="evidence" value="ECO:0007669"/>
    <property type="project" value="InterPro"/>
</dbReference>
<evidence type="ECO:0000256" key="3">
    <source>
        <dbReference type="SAM" id="MobiDB-lite"/>
    </source>
</evidence>
<evidence type="ECO:0000313" key="5">
    <source>
        <dbReference type="Proteomes" id="UP000887577"/>
    </source>
</evidence>
<evidence type="ECO:0000259" key="4">
    <source>
        <dbReference type="PROSITE" id="PS51329"/>
    </source>
</evidence>
<dbReference type="SMART" id="SM00673">
    <property type="entry name" value="CARP"/>
    <property type="match status" value="1"/>
</dbReference>
<dbReference type="PANTHER" id="PTHR15440">
    <property type="entry name" value="XRP2 PROTEIN"/>
    <property type="match status" value="1"/>
</dbReference>
<dbReference type="InterPro" id="IPR039093">
    <property type="entry name" value="XRP2"/>
</dbReference>
<keyword evidence="2" id="KW-0547">Nucleotide-binding</keyword>
<protein>
    <submittedName>
        <fullName evidence="6">C-CAP/cofactor C-like domain-containing protein</fullName>
    </submittedName>
</protein>
<sequence>MSEINNLNDNSTDYPEMLQSSSCYTNEANTIGKSDEEHSLPSLPLAPPVSLAANNSIDTHSAATAAIAITTTAAAASKEETENVVSDSAHKEFFLDSSFGPTPSSYYFYSDNYQNFDEELYTFEEFLGAPDTPKEEEDKNNSRVEFDSIPLDSPRAGPSVERHSKALKIRERSYTPDIGDDDSIGFPFQSHLSQINNNNNNNNGDETSTFTTSTKAHQASPEPLNLGPLPLPSINQSTNIGSDEMGFLRIFCCLRRPQNHRASRYHVAAEEILPSSEEQPRPQYSWDLNKANPSEYTFSERKSEVIIKKNHEIKGQQFVIDNCTDCVVILLDHSGAITVDDAKDCLFVFGPCSGSVFIRNCTNCYFYTICKQFRVRDSNIVTHLFCATPPVIEESKVDFFPIYINYENLDDHMIEAGLSPFYNCWSQVYDFTPDKNTLHFRINYESPETEVADKLELIASSYQLTFVRDNSYFVVPELGKTIRMGDEIGIVIHKSDESTKDLKNFFNCTRDFALDVLQDPSMILINTTDLQVQKGDLQSSLPHGLKLVGKTYRCTGIYGEELL</sequence>
<proteinExistence type="inferred from homology"/>
<feature type="region of interest" description="Disordered" evidence="3">
    <location>
        <begin position="1"/>
        <end position="20"/>
    </location>
</feature>